<dbReference type="PROSITE" id="PS00396">
    <property type="entry name" value="TOPO_IA_1"/>
    <property type="match status" value="1"/>
</dbReference>
<dbReference type="InterPro" id="IPR013825">
    <property type="entry name" value="Topo_IA_cen_sub2"/>
</dbReference>
<dbReference type="InterPro" id="IPR013497">
    <property type="entry name" value="Topo_IA_cen"/>
</dbReference>
<evidence type="ECO:0000259" key="5">
    <source>
        <dbReference type="PROSITE" id="PS52039"/>
    </source>
</evidence>
<dbReference type="InterPro" id="IPR013824">
    <property type="entry name" value="Topo_IA_cen_sub1"/>
</dbReference>
<keyword evidence="7" id="KW-1185">Reference proteome</keyword>
<evidence type="ECO:0000256" key="1">
    <source>
        <dbReference type="ARBA" id="ARBA00022723"/>
    </source>
</evidence>
<dbReference type="InterPro" id="IPR003602">
    <property type="entry name" value="Topo_IA_DNA-bd_dom"/>
</dbReference>
<dbReference type="CDD" id="cd00186">
    <property type="entry name" value="TOP1Ac"/>
    <property type="match status" value="1"/>
</dbReference>
<dbReference type="SMART" id="SM00437">
    <property type="entry name" value="TOP1Ac"/>
    <property type="match status" value="1"/>
</dbReference>
<proteinExistence type="predicted"/>
<name>A0A017RZG0_9CLOT</name>
<dbReference type="PANTHER" id="PTHR42785:SF1">
    <property type="entry name" value="DNA TOPOISOMERASE"/>
    <property type="match status" value="1"/>
</dbReference>
<keyword evidence="2" id="KW-0799">Topoisomerase</keyword>
<dbReference type="SUPFAM" id="SSF56712">
    <property type="entry name" value="Prokaryotic type I DNA topoisomerase"/>
    <property type="match status" value="1"/>
</dbReference>
<dbReference type="InterPro" id="IPR013826">
    <property type="entry name" value="Topo_IA_cen_sub3"/>
</dbReference>
<dbReference type="GO" id="GO:0003677">
    <property type="term" value="F:DNA binding"/>
    <property type="evidence" value="ECO:0007669"/>
    <property type="project" value="UniProtKB-KW"/>
</dbReference>
<dbReference type="PANTHER" id="PTHR42785">
    <property type="entry name" value="DNA TOPOISOMERASE, TYPE IA, CORE"/>
    <property type="match status" value="1"/>
</dbReference>
<evidence type="ECO:0000313" key="6">
    <source>
        <dbReference type="EMBL" id="EYE89330.1"/>
    </source>
</evidence>
<evidence type="ECO:0000256" key="4">
    <source>
        <dbReference type="ARBA" id="ARBA00023235"/>
    </source>
</evidence>
<keyword evidence="4" id="KW-0413">Isomerase</keyword>
<dbReference type="PRINTS" id="PR00417">
    <property type="entry name" value="PRTPISMRASEI"/>
</dbReference>
<dbReference type="InterPro" id="IPR000380">
    <property type="entry name" value="Topo_IA"/>
</dbReference>
<dbReference type="Gene3D" id="1.10.290.10">
    <property type="entry name" value="Topoisomerase I, domain 4"/>
    <property type="match status" value="1"/>
</dbReference>
<keyword evidence="1" id="KW-0479">Metal-binding</keyword>
<reference evidence="6 7" key="1">
    <citation type="journal article" date="2014" name="Genome Announc.">
        <title>Draft Genome Sequence of Fervidicella metallireducens Strain AeBT, an Iron-Reducing Thermoanaerobe from the Great Artesian Basin.</title>
        <authorList>
            <person name="Patel B.K."/>
        </authorList>
    </citation>
    <scope>NUCLEOTIDE SEQUENCE [LARGE SCALE GENOMIC DNA]</scope>
    <source>
        <strain evidence="6 7">AeB</strain>
    </source>
</reference>
<protein>
    <recommendedName>
        <fullName evidence="5">Topo IA-type catalytic domain-containing protein</fullName>
    </recommendedName>
</protein>
<dbReference type="AlphaFoldDB" id="A0A017RZG0"/>
<dbReference type="Pfam" id="PF01131">
    <property type="entry name" value="Topoisom_bac"/>
    <property type="match status" value="1"/>
</dbReference>
<dbReference type="EMBL" id="AZQP01000006">
    <property type="protein sequence ID" value="EYE89330.1"/>
    <property type="molecule type" value="Genomic_DNA"/>
</dbReference>
<evidence type="ECO:0000256" key="3">
    <source>
        <dbReference type="ARBA" id="ARBA00023125"/>
    </source>
</evidence>
<dbReference type="InterPro" id="IPR013498">
    <property type="entry name" value="Topo_IA_Znf"/>
</dbReference>
<accession>A0A017RZG0</accession>
<dbReference type="PROSITE" id="PS52039">
    <property type="entry name" value="TOPO_IA_2"/>
    <property type="match status" value="1"/>
</dbReference>
<dbReference type="STRING" id="1403537.Q428_03370"/>
<dbReference type="InterPro" id="IPR023406">
    <property type="entry name" value="Topo_IA_AS"/>
</dbReference>
<evidence type="ECO:0000256" key="2">
    <source>
        <dbReference type="ARBA" id="ARBA00023029"/>
    </source>
</evidence>
<gene>
    <name evidence="6" type="ORF">Q428_03370</name>
</gene>
<dbReference type="Gene3D" id="2.70.20.10">
    <property type="entry name" value="Topoisomerase I, domain 3"/>
    <property type="match status" value="1"/>
</dbReference>
<dbReference type="Gene3D" id="1.10.460.10">
    <property type="entry name" value="Topoisomerase I, domain 2"/>
    <property type="match status" value="1"/>
</dbReference>
<keyword evidence="3" id="KW-0238">DNA-binding</keyword>
<evidence type="ECO:0000313" key="7">
    <source>
        <dbReference type="Proteomes" id="UP000019681"/>
    </source>
</evidence>
<dbReference type="NCBIfam" id="TIGR01051">
    <property type="entry name" value="topA_bact"/>
    <property type="match status" value="1"/>
</dbReference>
<dbReference type="SUPFAM" id="SSF57783">
    <property type="entry name" value="Zinc beta-ribbon"/>
    <property type="match status" value="2"/>
</dbReference>
<organism evidence="6 7">
    <name type="scientific">Fervidicella metallireducens AeB</name>
    <dbReference type="NCBI Taxonomy" id="1403537"/>
    <lineage>
        <taxon>Bacteria</taxon>
        <taxon>Bacillati</taxon>
        <taxon>Bacillota</taxon>
        <taxon>Clostridia</taxon>
        <taxon>Eubacteriales</taxon>
        <taxon>Clostridiaceae</taxon>
        <taxon>Fervidicella</taxon>
    </lineage>
</organism>
<sequence>MICDREKEIKEFVAKEYWSITAKLSADNKTFEAKFFGDKNGKMELENKEQVEHVIRNIENSVFNVSSIKKQEKRKNPLPPFTTSTLQQEAYKKLNFTTKKTMSIAQQLYEGIEIKKHGSVGLITYMRTDSVRVSEEAQINAKNFINSFFGEKYIAKSPRNFKTKKNIQDAHEAIRPTYVEMNPEEIKDSLTNDQYKLYKLIWSRFLASQMSEAVYDTISVDILCKDYLFRTSGSTIKFEGFLKVYSIEEDDDNIKLPEIQQGENLKLKSIEPKQHFTQPPSRYTEASLVKALEENGIGRPSTYAPIITTIIERGYVEREKKNLVATELGEIVTDLLKEYFNSIVDIEFTAEMERKLDEIEEGKVNWKTVIENFYEPLKELIKIAEDNIGKITLEEQVEETDILCEKCGRKMVIKKGKYGKFLACPGYPDCKNAKPMVEELDVDCPNCNGKIVVRKSKKGKVFYGCNNYPECNFVSWDKPTNAKCPECGSLLVEKTVRGKKQYKCINKQCNYKKIEG</sequence>
<dbReference type="Gene3D" id="3.30.65.10">
    <property type="entry name" value="Bacterial Topoisomerase I, domain 1"/>
    <property type="match status" value="2"/>
</dbReference>
<dbReference type="InterPro" id="IPR005733">
    <property type="entry name" value="TopoI_bac-type"/>
</dbReference>
<dbReference type="GO" id="GO:0006265">
    <property type="term" value="P:DNA topological change"/>
    <property type="evidence" value="ECO:0007669"/>
    <property type="project" value="InterPro"/>
</dbReference>
<dbReference type="InterPro" id="IPR023405">
    <property type="entry name" value="Topo_IA_core_domain"/>
</dbReference>
<dbReference type="Proteomes" id="UP000019681">
    <property type="component" value="Unassembled WGS sequence"/>
</dbReference>
<dbReference type="GO" id="GO:0003917">
    <property type="term" value="F:DNA topoisomerase type I (single strand cut, ATP-independent) activity"/>
    <property type="evidence" value="ECO:0007669"/>
    <property type="project" value="InterPro"/>
</dbReference>
<dbReference type="GO" id="GO:0005694">
    <property type="term" value="C:chromosome"/>
    <property type="evidence" value="ECO:0007669"/>
    <property type="project" value="InterPro"/>
</dbReference>
<dbReference type="GO" id="GO:0046872">
    <property type="term" value="F:metal ion binding"/>
    <property type="evidence" value="ECO:0007669"/>
    <property type="project" value="UniProtKB-KW"/>
</dbReference>
<feature type="domain" description="Topo IA-type catalytic" evidence="5">
    <location>
        <begin position="1"/>
        <end position="381"/>
    </location>
</feature>
<comment type="caution">
    <text evidence="6">The sequence shown here is derived from an EMBL/GenBank/DDBJ whole genome shotgun (WGS) entry which is preliminary data.</text>
</comment>
<dbReference type="Pfam" id="PF01396">
    <property type="entry name" value="Zn_ribbon_Top1"/>
    <property type="match status" value="3"/>
</dbReference>